<evidence type="ECO:0000313" key="3">
    <source>
        <dbReference type="Proteomes" id="UP001169006"/>
    </source>
</evidence>
<protein>
    <submittedName>
        <fullName evidence="2">TIGR02301 family protein</fullName>
    </submittedName>
</protein>
<organism evidence="2 3">
    <name type="scientific">Rhizobium oryzicola</name>
    <dbReference type="NCBI Taxonomy" id="1232668"/>
    <lineage>
        <taxon>Bacteria</taxon>
        <taxon>Pseudomonadati</taxon>
        <taxon>Pseudomonadota</taxon>
        <taxon>Alphaproteobacteria</taxon>
        <taxon>Hyphomicrobiales</taxon>
        <taxon>Rhizobiaceae</taxon>
        <taxon>Rhizobium/Agrobacterium group</taxon>
        <taxon>Rhizobium</taxon>
    </lineage>
</organism>
<keyword evidence="1" id="KW-0732">Signal</keyword>
<comment type="caution">
    <text evidence="2">The sequence shown here is derived from an EMBL/GenBank/DDBJ whole genome shotgun (WGS) entry which is preliminary data.</text>
</comment>
<keyword evidence="3" id="KW-1185">Reference proteome</keyword>
<dbReference type="Pfam" id="PF09539">
    <property type="entry name" value="DUF2385"/>
    <property type="match status" value="1"/>
</dbReference>
<sequence length="142" mass="15645">MIRRTVTTISLLGLLLAPGFALAQQKKEQPQAQQTAPVNQDKAAPYDQQLIRLAEILGSVHYLRTLCGAPGSDWRATMQKLLDTETANEPSRRERLTASFNRGYRSFAAVHTTCTPAARLAEERYRAEGATLAAEIAARYGN</sequence>
<gene>
    <name evidence="2" type="ORF">Q2T52_05990</name>
</gene>
<dbReference type="NCBIfam" id="TIGR02301">
    <property type="entry name" value="TIGR02301 family protein"/>
    <property type="match status" value="1"/>
</dbReference>
<feature type="chain" id="PRO_5046705881" evidence="1">
    <location>
        <begin position="24"/>
        <end position="142"/>
    </location>
</feature>
<feature type="signal peptide" evidence="1">
    <location>
        <begin position="1"/>
        <end position="23"/>
    </location>
</feature>
<dbReference type="Proteomes" id="UP001169006">
    <property type="component" value="Unassembled WGS sequence"/>
</dbReference>
<dbReference type="RefSeq" id="WP_302075742.1">
    <property type="nucleotide sequence ID" value="NZ_JAUKWQ010000001.1"/>
</dbReference>
<evidence type="ECO:0000256" key="1">
    <source>
        <dbReference type="SAM" id="SignalP"/>
    </source>
</evidence>
<evidence type="ECO:0000313" key="2">
    <source>
        <dbReference type="EMBL" id="MDO1581645.1"/>
    </source>
</evidence>
<dbReference type="EMBL" id="JAUKWQ010000001">
    <property type="protein sequence ID" value="MDO1581645.1"/>
    <property type="molecule type" value="Genomic_DNA"/>
</dbReference>
<reference evidence="2" key="1">
    <citation type="journal article" date="2015" name="Int. J. Syst. Evol. Microbiol.">
        <title>Rhizobium oryzicola sp. nov., potential plant-growth-promoting endophytic bacteria isolated from rice roots.</title>
        <authorList>
            <person name="Zhang X.X."/>
            <person name="Gao J.S."/>
            <person name="Cao Y.H."/>
            <person name="Sheirdil R.A."/>
            <person name="Wang X.C."/>
            <person name="Zhang L."/>
        </authorList>
    </citation>
    <scope>NUCLEOTIDE SEQUENCE</scope>
    <source>
        <strain evidence="2">05753</strain>
    </source>
</reference>
<dbReference type="InterPro" id="IPR012645">
    <property type="entry name" value="CHP02301"/>
</dbReference>
<accession>A0ABT8STQ1</accession>
<proteinExistence type="predicted"/>
<name>A0ABT8STQ1_9HYPH</name>
<reference evidence="2" key="2">
    <citation type="submission" date="2023-07" db="EMBL/GenBank/DDBJ databases">
        <authorList>
            <person name="Sun H."/>
        </authorList>
    </citation>
    <scope>NUCLEOTIDE SEQUENCE</scope>
    <source>
        <strain evidence="2">05753</strain>
    </source>
</reference>